<feature type="compositionally biased region" description="Basic and acidic residues" evidence="1">
    <location>
        <begin position="111"/>
        <end position="126"/>
    </location>
</feature>
<dbReference type="PANTHER" id="PTHR24023">
    <property type="entry name" value="COLLAGEN ALPHA"/>
    <property type="match status" value="1"/>
</dbReference>
<accession>A0A939S3N6</accession>
<feature type="region of interest" description="Disordered" evidence="1">
    <location>
        <begin position="91"/>
        <end position="309"/>
    </location>
</feature>
<feature type="compositionally biased region" description="Basic and acidic residues" evidence="1">
    <location>
        <begin position="210"/>
        <end position="225"/>
    </location>
</feature>
<dbReference type="GO" id="GO:0031012">
    <property type="term" value="C:extracellular matrix"/>
    <property type="evidence" value="ECO:0007669"/>
    <property type="project" value="TreeGrafter"/>
</dbReference>
<reference evidence="2" key="1">
    <citation type="submission" date="2021-03" db="EMBL/GenBank/DDBJ databases">
        <title>Whole Genome Sequence of Bradyrhizobium sp. Strain 144S4.</title>
        <authorList>
            <person name="Bromfield E.S.P."/>
            <person name="Cloutier S."/>
        </authorList>
    </citation>
    <scope>NUCLEOTIDE SEQUENCE [LARGE SCALE GENOMIC DNA]</scope>
    <source>
        <strain evidence="2">144S4</strain>
    </source>
</reference>
<comment type="caution">
    <text evidence="2">The sequence shown here is derived from an EMBL/GenBank/DDBJ whole genome shotgun (WGS) entry which is preliminary data.</text>
</comment>
<dbReference type="PANTHER" id="PTHR24023:SF1082">
    <property type="entry name" value="COLLAGEN TRIPLE HELIX REPEAT"/>
    <property type="match status" value="1"/>
</dbReference>
<dbReference type="GO" id="GO:0005615">
    <property type="term" value="C:extracellular space"/>
    <property type="evidence" value="ECO:0007669"/>
    <property type="project" value="TreeGrafter"/>
</dbReference>
<evidence type="ECO:0008006" key="3">
    <source>
        <dbReference type="Google" id="ProtNLM"/>
    </source>
</evidence>
<name>A0A939S3N6_9BRAD</name>
<organism evidence="2">
    <name type="scientific">Bradyrhizobium barranii subsp. barranii</name>
    <dbReference type="NCBI Taxonomy" id="2823807"/>
    <lineage>
        <taxon>Bacteria</taxon>
        <taxon>Pseudomonadati</taxon>
        <taxon>Pseudomonadota</taxon>
        <taxon>Alphaproteobacteria</taxon>
        <taxon>Hyphomicrobiales</taxon>
        <taxon>Nitrobacteraceae</taxon>
        <taxon>Bradyrhizobium</taxon>
        <taxon>Bradyrhizobium barranii</taxon>
    </lineage>
</organism>
<proteinExistence type="predicted"/>
<dbReference type="Pfam" id="PF01391">
    <property type="entry name" value="Collagen"/>
    <property type="match status" value="2"/>
</dbReference>
<evidence type="ECO:0000313" key="2">
    <source>
        <dbReference type="EMBL" id="MBO1868447.1"/>
    </source>
</evidence>
<sequence>MTFNGKSETYLGSPNTSDGGDLLLDAWREALAEVLATQQRHWQRERALIEAQAAATVSDLRVHVTELKTQIATLHGEFAEQINARLAELRNGADGAPGEPGPPGPQGQPGERGDPGERGPQGERGLDGAPGERGASGEPGPRGEPGEKGERGAQGERGLDGAPGERGASGEPGPRGEPGEKGERGAQGERGLDGAPGERGASGEPGPRGEPGEKGERGAQGERGLDAAPGERGVPGEPGPRGEPGEKGERGERGESGAQGEKGDPGEKGQPGGEGPQGQPGSRGEQGERGPQGEPGQDGKDGAPGQLKAASPFAEGSVNYEGDIVTHHGSTYQARCDTARPPPHGDWACVAAAGRNASMPLVCGTYREGEAYKFLNIVALNGSAFAARCDDPGPCPGDGWQLIASAGRAGKPGPKGERGEPGPRGLPGANAAAIVRWEVNRAAYTITPIMADGSQAPSINVRELFEQYHEESDG</sequence>
<feature type="region of interest" description="Disordered" evidence="1">
    <location>
        <begin position="406"/>
        <end position="427"/>
    </location>
</feature>
<dbReference type="EMBL" id="JAGEMI010000001">
    <property type="protein sequence ID" value="MBO1868447.1"/>
    <property type="molecule type" value="Genomic_DNA"/>
</dbReference>
<dbReference type="InterPro" id="IPR050149">
    <property type="entry name" value="Collagen_superfamily"/>
</dbReference>
<evidence type="ECO:0000256" key="1">
    <source>
        <dbReference type="SAM" id="MobiDB-lite"/>
    </source>
</evidence>
<gene>
    <name evidence="2" type="ORF">J4G43_48935</name>
</gene>
<feature type="compositionally biased region" description="Gly residues" evidence="1">
    <location>
        <begin position="269"/>
        <end position="278"/>
    </location>
</feature>
<feature type="compositionally biased region" description="Basic and acidic residues" evidence="1">
    <location>
        <begin position="144"/>
        <end position="159"/>
    </location>
</feature>
<protein>
    <recommendedName>
        <fullName evidence="3">Collagen-like protein</fullName>
    </recommendedName>
</protein>
<feature type="compositionally biased region" description="Basic and acidic residues" evidence="1">
    <location>
        <begin position="243"/>
        <end position="267"/>
    </location>
</feature>
<dbReference type="AlphaFoldDB" id="A0A939S3N6"/>
<dbReference type="Gene3D" id="1.20.5.320">
    <property type="entry name" value="6-Phosphogluconate Dehydrogenase, domain 3"/>
    <property type="match status" value="1"/>
</dbReference>
<dbReference type="InterPro" id="IPR008160">
    <property type="entry name" value="Collagen"/>
</dbReference>
<feature type="compositionally biased region" description="Basic and acidic residues" evidence="1">
    <location>
        <begin position="177"/>
        <end position="192"/>
    </location>
</feature>